<evidence type="ECO:0000313" key="3">
    <source>
        <dbReference type="Proteomes" id="UP000276588"/>
    </source>
</evidence>
<organism evidence="2 3">
    <name type="scientific">Halonotius aquaticus</name>
    <dbReference type="NCBI Taxonomy" id="2216978"/>
    <lineage>
        <taxon>Archaea</taxon>
        <taxon>Methanobacteriati</taxon>
        <taxon>Methanobacteriota</taxon>
        <taxon>Stenosarchaea group</taxon>
        <taxon>Halobacteria</taxon>
        <taxon>Halobacteriales</taxon>
        <taxon>Haloferacaceae</taxon>
        <taxon>Halonotius</taxon>
    </lineage>
</organism>
<reference evidence="2 3" key="1">
    <citation type="submission" date="2018-06" db="EMBL/GenBank/DDBJ databases">
        <title>Halonotius sp. F13-13 a new haloarchaeeon isolated from a solar saltern from Isla Cristina, Huelva, Spain.</title>
        <authorList>
            <person name="Duran-Viseras A."/>
            <person name="Sanchez-Porro C."/>
            <person name="Ventosa A."/>
        </authorList>
    </citation>
    <scope>NUCLEOTIDE SEQUENCE [LARGE SCALE GENOMIC DNA]</scope>
    <source>
        <strain evidence="2 3">F13-13</strain>
    </source>
</reference>
<feature type="compositionally biased region" description="Polar residues" evidence="1">
    <location>
        <begin position="472"/>
        <end position="496"/>
    </location>
</feature>
<comment type="caution">
    <text evidence="2">The sequence shown here is derived from an EMBL/GenBank/DDBJ whole genome shotgun (WGS) entry which is preliminary data.</text>
</comment>
<gene>
    <name evidence="2" type="ORF">DM826_02750</name>
</gene>
<evidence type="ECO:0008006" key="4">
    <source>
        <dbReference type="Google" id="ProtNLM"/>
    </source>
</evidence>
<evidence type="ECO:0000256" key="1">
    <source>
        <dbReference type="SAM" id="MobiDB-lite"/>
    </source>
</evidence>
<feature type="region of interest" description="Disordered" evidence="1">
    <location>
        <begin position="472"/>
        <end position="514"/>
    </location>
</feature>
<name>A0A3A6PSD5_9EURY</name>
<proteinExistence type="predicted"/>
<dbReference type="NCBIfam" id="NF045517">
    <property type="entry name" value="halo_surf_dom"/>
    <property type="match status" value="1"/>
</dbReference>
<feature type="compositionally biased region" description="Acidic residues" evidence="1">
    <location>
        <begin position="501"/>
        <end position="510"/>
    </location>
</feature>
<accession>A0A3A6PSD5</accession>
<dbReference type="EMBL" id="QKNY01000004">
    <property type="protein sequence ID" value="RJX44548.1"/>
    <property type="molecule type" value="Genomic_DNA"/>
</dbReference>
<protein>
    <recommendedName>
        <fullName evidence="4">CARDB protein</fullName>
    </recommendedName>
</protein>
<evidence type="ECO:0000313" key="2">
    <source>
        <dbReference type="EMBL" id="RJX44548.1"/>
    </source>
</evidence>
<dbReference type="AlphaFoldDB" id="A0A3A6PSD5"/>
<keyword evidence="3" id="KW-1185">Reference proteome</keyword>
<dbReference type="Proteomes" id="UP000276588">
    <property type="component" value="Unassembled WGS sequence"/>
</dbReference>
<sequence length="542" mass="58977">MLRDQNIPDLRRPFDRSNIVLTQPELRAVNTYVLPAGSANELDQFEEDQEPLSTEDLGELQSLATESDYISLGDRLLVEVKATGMYGASLDGIANNGVIDENSDDPGNIPADKIAQLNNRREGVEISLDAERYGGANHGGSELQFGGMSDSEIYVLPDDTADQWSTENESLVGDTPTIGGAYFIIDTRGTNPFDNRPKENDILNFEVEYQSPDGERFQYNDYSIANGEQPNPFNPGAVEPEEGIEHYPYFGDRDTTIRANSSFEVLEPTVEYDRTTPDGDLVVPAESDGKVTGFTTIAPGSDVSIQFIESEGPNQELVTIEDVEIEDDRLFTAEADFSQLDPEQRVEVEFYSNGRLVDNRVIDKRGATVVENFESPARFNITSAPESVTVEQRSSLAGINATINNTGSISDRKLVEFRINNETISEDAVFLSAGTNTTRDLSDRFVTLAVGEYPYTISTEDDTATGQLTVTAPESGTDITDSQNVTSGTNPSPVDQSSDPTDTDGGDTDSDPSIFGAIGLRSRDVVAATVITGLAHVLGFWS</sequence>